<feature type="transmembrane region" description="Helical" evidence="2">
    <location>
        <begin position="117"/>
        <end position="140"/>
    </location>
</feature>
<feature type="compositionally biased region" description="Pro residues" evidence="1">
    <location>
        <begin position="207"/>
        <end position="222"/>
    </location>
</feature>
<proteinExistence type="predicted"/>
<feature type="transmembrane region" description="Helical" evidence="2">
    <location>
        <begin position="75"/>
        <end position="97"/>
    </location>
</feature>
<keyword evidence="2" id="KW-0812">Transmembrane</keyword>
<keyword evidence="2" id="KW-0472">Membrane</keyword>
<accession>A0ABN3PHY3</accession>
<feature type="region of interest" description="Disordered" evidence="1">
    <location>
        <begin position="1"/>
        <end position="33"/>
    </location>
</feature>
<evidence type="ECO:0000256" key="2">
    <source>
        <dbReference type="SAM" id="Phobius"/>
    </source>
</evidence>
<organism evidence="3 4">
    <name type="scientific">Actinomadura fulvescens</name>
    <dbReference type="NCBI Taxonomy" id="46160"/>
    <lineage>
        <taxon>Bacteria</taxon>
        <taxon>Bacillati</taxon>
        <taxon>Actinomycetota</taxon>
        <taxon>Actinomycetes</taxon>
        <taxon>Streptosporangiales</taxon>
        <taxon>Thermomonosporaceae</taxon>
        <taxon>Actinomadura</taxon>
    </lineage>
</organism>
<keyword evidence="4" id="KW-1185">Reference proteome</keyword>
<reference evidence="3 4" key="1">
    <citation type="journal article" date="2019" name="Int. J. Syst. Evol. Microbiol.">
        <title>The Global Catalogue of Microorganisms (GCM) 10K type strain sequencing project: providing services to taxonomists for standard genome sequencing and annotation.</title>
        <authorList>
            <consortium name="The Broad Institute Genomics Platform"/>
            <consortium name="The Broad Institute Genome Sequencing Center for Infectious Disease"/>
            <person name="Wu L."/>
            <person name="Ma J."/>
        </authorList>
    </citation>
    <scope>NUCLEOTIDE SEQUENCE [LARGE SCALE GENOMIC DNA]</scope>
    <source>
        <strain evidence="3 4">JCM 6833</strain>
    </source>
</reference>
<feature type="transmembrane region" description="Helical" evidence="2">
    <location>
        <begin position="147"/>
        <end position="168"/>
    </location>
</feature>
<dbReference type="Proteomes" id="UP001501509">
    <property type="component" value="Unassembled WGS sequence"/>
</dbReference>
<evidence type="ECO:0000313" key="4">
    <source>
        <dbReference type="Proteomes" id="UP001501509"/>
    </source>
</evidence>
<feature type="region of interest" description="Disordered" evidence="1">
    <location>
        <begin position="203"/>
        <end position="222"/>
    </location>
</feature>
<gene>
    <name evidence="3" type="ORF">GCM10010411_17380</name>
</gene>
<comment type="caution">
    <text evidence="3">The sequence shown here is derived from an EMBL/GenBank/DDBJ whole genome shotgun (WGS) entry which is preliminary data.</text>
</comment>
<evidence type="ECO:0008006" key="5">
    <source>
        <dbReference type="Google" id="ProtNLM"/>
    </source>
</evidence>
<evidence type="ECO:0000313" key="3">
    <source>
        <dbReference type="EMBL" id="GAA2585170.1"/>
    </source>
</evidence>
<keyword evidence="2" id="KW-1133">Transmembrane helix</keyword>
<evidence type="ECO:0000256" key="1">
    <source>
        <dbReference type="SAM" id="MobiDB-lite"/>
    </source>
</evidence>
<name>A0ABN3PHY3_9ACTN</name>
<dbReference type="RefSeq" id="WP_344539429.1">
    <property type="nucleotide sequence ID" value="NZ_BAAATD010000002.1"/>
</dbReference>
<sequence>MGETPFGPFFDGRLPRKGGGDRRTPRARSRSWQRSFRCRTSIPPPVDIAPMSRFDEFVALHESLTARPDVEPRRLWACGLGVAFIAAAMVFTWTIILRGLFGVPVPVGGSDLGPEHAAAAYAVCAIVATFQATALLHLMIMVAARPLRAFCAMAGLAVLVVSLLPLTFRGPLGIAAATGGLNLVGGSVIVTLLATVTAISLRRREPPPSPPSAWPPRLPRGW</sequence>
<feature type="transmembrane region" description="Helical" evidence="2">
    <location>
        <begin position="174"/>
        <end position="199"/>
    </location>
</feature>
<protein>
    <recommendedName>
        <fullName evidence="5">Integral membrane protein</fullName>
    </recommendedName>
</protein>
<dbReference type="EMBL" id="BAAATD010000002">
    <property type="protein sequence ID" value="GAA2585170.1"/>
    <property type="molecule type" value="Genomic_DNA"/>
</dbReference>